<proteinExistence type="inferred from homology"/>
<dbReference type="SUPFAM" id="SSF56672">
    <property type="entry name" value="DNA/RNA polymerases"/>
    <property type="match status" value="1"/>
</dbReference>
<evidence type="ECO:0000259" key="2">
    <source>
        <dbReference type="PROSITE" id="PS50173"/>
    </source>
</evidence>
<dbReference type="GO" id="GO:0006281">
    <property type="term" value="P:DNA repair"/>
    <property type="evidence" value="ECO:0007669"/>
    <property type="project" value="InterPro"/>
</dbReference>
<dbReference type="AlphaFoldDB" id="A0A1W1I4K0"/>
<dbReference type="PANTHER" id="PTHR11076">
    <property type="entry name" value="DNA REPAIR POLYMERASE UMUC / TRANSFERASE FAMILY MEMBER"/>
    <property type="match status" value="1"/>
</dbReference>
<dbReference type="Proteomes" id="UP000192042">
    <property type="component" value="Chromosome I"/>
</dbReference>
<dbReference type="STRING" id="1325564.NSJP_1760"/>
<dbReference type="Pfam" id="PF00817">
    <property type="entry name" value="IMS"/>
    <property type="match status" value="1"/>
</dbReference>
<sequence length="397" mass="44046">MDRHIAYVQIPCFGIALAQATDPVLRNRPVVLAPLHTPRALVLEASREAMQEGVRPGIPIELARRLCPNLRLIPPDLPSMRAAHRSVQRTVLPFAPAWESIGLGALFLDLTGTARCFGPPIDTVSRLGRALTRQQGLQTVIGLAGSKLVSQLAATSLTASPHILSIQAGSEQSFLAPLPAAWLPGLQHHARHVRASHILQRLEDLNLKTMGAVSSVPLVHLQSAFGAAATWLHDWASGVDPSPVRSPADQPAIEQSLGLNPDEIDDDRLLKRLYVLLENLCATLRQQGRVCRRLQLLVRHSDHQHQLAQQRLHHATCWEADLQPVLRRLFIRCFRRRVRLQHVTLQVDQLESPIDQLELFETWPASTPPVHQRLSLAVDRIRAKFGVQAVSWGAVRP</sequence>
<accession>A0A1W1I4K0</accession>
<dbReference type="Gene3D" id="1.10.150.20">
    <property type="entry name" value="5' to 3' exonuclease, C-terminal subdomain"/>
    <property type="match status" value="1"/>
</dbReference>
<dbReference type="GO" id="GO:0042276">
    <property type="term" value="P:error-prone translesion synthesis"/>
    <property type="evidence" value="ECO:0007669"/>
    <property type="project" value="TreeGrafter"/>
</dbReference>
<name>A0A1W1I4K0_9BACT</name>
<dbReference type="GO" id="GO:0009432">
    <property type="term" value="P:SOS response"/>
    <property type="evidence" value="ECO:0007669"/>
    <property type="project" value="TreeGrafter"/>
</dbReference>
<dbReference type="KEGG" id="nja:NSJP_1760"/>
<dbReference type="InterPro" id="IPR050116">
    <property type="entry name" value="DNA_polymerase-Y"/>
</dbReference>
<dbReference type="GO" id="GO:0003684">
    <property type="term" value="F:damaged DNA binding"/>
    <property type="evidence" value="ECO:0007669"/>
    <property type="project" value="InterPro"/>
</dbReference>
<dbReference type="SUPFAM" id="SSF100879">
    <property type="entry name" value="Lesion bypass DNA polymerase (Y-family), little finger domain"/>
    <property type="match status" value="1"/>
</dbReference>
<gene>
    <name evidence="3" type="ORF">NSJP_1760</name>
</gene>
<keyword evidence="3" id="KW-0548">Nucleotidyltransferase</keyword>
<protein>
    <submittedName>
        <fullName evidence="3">Putative DNA polymerase IV</fullName>
        <ecNumber evidence="3">2.7.7.7</ecNumber>
    </submittedName>
</protein>
<dbReference type="GO" id="GO:0003887">
    <property type="term" value="F:DNA-directed DNA polymerase activity"/>
    <property type="evidence" value="ECO:0007669"/>
    <property type="project" value="UniProtKB-KW"/>
</dbReference>
<keyword evidence="4" id="KW-1185">Reference proteome</keyword>
<dbReference type="PANTHER" id="PTHR11076:SF33">
    <property type="entry name" value="DNA POLYMERASE KAPPA"/>
    <property type="match status" value="1"/>
</dbReference>
<evidence type="ECO:0000256" key="1">
    <source>
        <dbReference type="ARBA" id="ARBA00010945"/>
    </source>
</evidence>
<feature type="domain" description="UmuC" evidence="2">
    <location>
        <begin position="5"/>
        <end position="187"/>
    </location>
</feature>
<dbReference type="EC" id="2.7.7.7" evidence="3"/>
<keyword evidence="3" id="KW-0808">Transferase</keyword>
<dbReference type="OrthoDB" id="9808813at2"/>
<dbReference type="PROSITE" id="PS50173">
    <property type="entry name" value="UMUC"/>
    <property type="match status" value="1"/>
</dbReference>
<comment type="similarity">
    <text evidence="1">Belongs to the DNA polymerase type-Y family.</text>
</comment>
<reference evidence="3 4" key="1">
    <citation type="submission" date="2017-03" db="EMBL/GenBank/DDBJ databases">
        <authorList>
            <person name="Afonso C.L."/>
            <person name="Miller P.J."/>
            <person name="Scott M.A."/>
            <person name="Spackman E."/>
            <person name="Goraichik I."/>
            <person name="Dimitrov K.M."/>
            <person name="Suarez D.L."/>
            <person name="Swayne D.E."/>
        </authorList>
    </citation>
    <scope>NUCLEOTIDE SEQUENCE [LARGE SCALE GENOMIC DNA]</scope>
    <source>
        <strain evidence="3">Genome sequencing of Nitrospira japonica strain NJ11</strain>
    </source>
</reference>
<dbReference type="EMBL" id="LT828648">
    <property type="protein sequence ID" value="SLM47932.1"/>
    <property type="molecule type" value="Genomic_DNA"/>
</dbReference>
<dbReference type="InterPro" id="IPR001126">
    <property type="entry name" value="UmuC"/>
</dbReference>
<organism evidence="3 4">
    <name type="scientific">Nitrospira japonica</name>
    <dbReference type="NCBI Taxonomy" id="1325564"/>
    <lineage>
        <taxon>Bacteria</taxon>
        <taxon>Pseudomonadati</taxon>
        <taxon>Nitrospirota</taxon>
        <taxon>Nitrospiria</taxon>
        <taxon>Nitrospirales</taxon>
        <taxon>Nitrospiraceae</taxon>
        <taxon>Nitrospira</taxon>
    </lineage>
</organism>
<dbReference type="RefSeq" id="WP_080886398.1">
    <property type="nucleotide sequence ID" value="NZ_LT828648.1"/>
</dbReference>
<dbReference type="InterPro" id="IPR036775">
    <property type="entry name" value="DNA_pol_Y-fam_lit_finger_sf"/>
</dbReference>
<dbReference type="Pfam" id="PF11799">
    <property type="entry name" value="IMS_C"/>
    <property type="match status" value="1"/>
</dbReference>
<dbReference type="InterPro" id="IPR017961">
    <property type="entry name" value="DNA_pol_Y-fam_little_finger"/>
</dbReference>
<dbReference type="Gene3D" id="3.30.70.270">
    <property type="match status" value="1"/>
</dbReference>
<dbReference type="InterPro" id="IPR043502">
    <property type="entry name" value="DNA/RNA_pol_sf"/>
</dbReference>
<evidence type="ECO:0000313" key="4">
    <source>
        <dbReference type="Proteomes" id="UP000192042"/>
    </source>
</evidence>
<evidence type="ECO:0000313" key="3">
    <source>
        <dbReference type="EMBL" id="SLM47932.1"/>
    </source>
</evidence>
<dbReference type="Gene3D" id="3.30.1490.100">
    <property type="entry name" value="DNA polymerase, Y-family, little finger domain"/>
    <property type="match status" value="1"/>
</dbReference>
<dbReference type="Gene3D" id="3.40.1170.60">
    <property type="match status" value="1"/>
</dbReference>
<dbReference type="GO" id="GO:0005829">
    <property type="term" value="C:cytosol"/>
    <property type="evidence" value="ECO:0007669"/>
    <property type="project" value="TreeGrafter"/>
</dbReference>
<dbReference type="InterPro" id="IPR043128">
    <property type="entry name" value="Rev_trsase/Diguanyl_cyclase"/>
</dbReference>